<dbReference type="PROSITE" id="PS50259">
    <property type="entry name" value="G_PROTEIN_RECEP_F3_4"/>
    <property type="match status" value="1"/>
</dbReference>
<evidence type="ECO:0000256" key="6">
    <source>
        <dbReference type="SAM" id="Phobius"/>
    </source>
</evidence>
<feature type="transmembrane region" description="Helical" evidence="6">
    <location>
        <begin position="72"/>
        <end position="92"/>
    </location>
</feature>
<dbReference type="InterPro" id="IPR050726">
    <property type="entry name" value="mGluR"/>
</dbReference>
<dbReference type="Pfam" id="PF00003">
    <property type="entry name" value="7tm_3"/>
    <property type="match status" value="1"/>
</dbReference>
<evidence type="ECO:0000259" key="7">
    <source>
        <dbReference type="PROSITE" id="PS50259"/>
    </source>
</evidence>
<keyword evidence="8" id="KW-1185">Reference proteome</keyword>
<dbReference type="GO" id="GO:0004930">
    <property type="term" value="F:G protein-coupled receptor activity"/>
    <property type="evidence" value="ECO:0007669"/>
    <property type="project" value="InterPro"/>
</dbReference>
<keyword evidence="2 6" id="KW-0812">Transmembrane</keyword>
<dbReference type="Proteomes" id="UP000694843">
    <property type="component" value="Unplaced"/>
</dbReference>
<organism evidence="8 9">
    <name type="scientific">Hyalella azteca</name>
    <name type="common">Amphipod</name>
    <dbReference type="NCBI Taxonomy" id="294128"/>
    <lineage>
        <taxon>Eukaryota</taxon>
        <taxon>Metazoa</taxon>
        <taxon>Ecdysozoa</taxon>
        <taxon>Arthropoda</taxon>
        <taxon>Crustacea</taxon>
        <taxon>Multicrustacea</taxon>
        <taxon>Malacostraca</taxon>
        <taxon>Eumalacostraca</taxon>
        <taxon>Peracarida</taxon>
        <taxon>Amphipoda</taxon>
        <taxon>Senticaudata</taxon>
        <taxon>Talitrida</taxon>
        <taxon>Talitroidea</taxon>
        <taxon>Hyalellidae</taxon>
        <taxon>Hyalella</taxon>
    </lineage>
</organism>
<gene>
    <name evidence="9" type="primary">LOC108676663</name>
</gene>
<evidence type="ECO:0000256" key="4">
    <source>
        <dbReference type="ARBA" id="ARBA00023136"/>
    </source>
</evidence>
<feature type="transmembrane region" description="Helical" evidence="6">
    <location>
        <begin position="173"/>
        <end position="194"/>
    </location>
</feature>
<dbReference type="RefSeq" id="XP_047737704.1">
    <property type="nucleotide sequence ID" value="XM_047881748.1"/>
</dbReference>
<keyword evidence="4 6" id="KW-0472">Membrane</keyword>
<evidence type="ECO:0000256" key="2">
    <source>
        <dbReference type="ARBA" id="ARBA00022692"/>
    </source>
</evidence>
<feature type="transmembrane region" description="Helical" evidence="6">
    <location>
        <begin position="260"/>
        <end position="284"/>
    </location>
</feature>
<comment type="subcellular location">
    <subcellularLocation>
        <location evidence="1">Membrane</location>
        <topology evidence="1">Multi-pass membrane protein</topology>
    </subcellularLocation>
</comment>
<feature type="domain" description="G-protein coupled receptors family 3 profile" evidence="7">
    <location>
        <begin position="110"/>
        <end position="278"/>
    </location>
</feature>
<keyword evidence="3 6" id="KW-1133">Transmembrane helix</keyword>
<name>A0A979FND4_HYAAZ</name>
<dbReference type="InterPro" id="IPR017978">
    <property type="entry name" value="GPCR_3_C"/>
</dbReference>
<feature type="transmembrane region" description="Helical" evidence="6">
    <location>
        <begin position="138"/>
        <end position="161"/>
    </location>
</feature>
<evidence type="ECO:0000256" key="5">
    <source>
        <dbReference type="ARBA" id="ARBA00023180"/>
    </source>
</evidence>
<reference evidence="9" key="1">
    <citation type="submission" date="2025-08" db="UniProtKB">
        <authorList>
            <consortium name="RefSeq"/>
        </authorList>
    </citation>
    <scope>IDENTIFICATION</scope>
    <source>
        <tissue evidence="9">Whole organism</tissue>
    </source>
</reference>
<sequence>MDPSRLSPRLMTAAQSRPNIGGLVLAPAVLRNVTTHREDLLLSSTVLGEVVEEESLLPWAPFLRQEPWTVPLLAASAVNAAAIVAFEVYILVRAAHGTPSRRHLFLGQGLLLGLLLCSLCGVPLALQPSVVACATSRLTVSIAPALVFGSLLVKCVFLISLNSGVYLPAHYQALLLFFVVLVQVSISVQWLAVIPASVLTVSRRIADGSGGAAESEVLGAVCSQTYEHTLLSLVYVMLLALAVAVLAIKCRGYRENYREASYIGASVGVTLPLWLGWIICGLVLPAQLQPACKRNRNILLEFSLKILIIRRLQGRQMAAVGRDGLYRDDRDDRLSTVSDARYSPSFFLFKPVKPVKETTSRQNFNSFYKSPPSGMFGYGILPPPNALSLHPHTSSCSPISAISYSANVRSPPYTALHHKPSIYTSLHSPMDSSCYDPTYGGLRKGKTSHSRRQRRMPSVQRQCTSIYWPPGKLTAPNHIYKASPTRPGEPVYLARYLHLLILVPILSTSSLHDVLLKSFLQWMHRTMKDIHGCSSGPSSDCADGGRSDEALYSTIGRPLPHLPKLIPSSNPNFYLFRSHSHAGMFY</sequence>
<dbReference type="KEGG" id="hazt:108676663"/>
<evidence type="ECO:0000313" key="8">
    <source>
        <dbReference type="Proteomes" id="UP000694843"/>
    </source>
</evidence>
<evidence type="ECO:0000256" key="3">
    <source>
        <dbReference type="ARBA" id="ARBA00022989"/>
    </source>
</evidence>
<keyword evidence="5" id="KW-0325">Glycoprotein</keyword>
<evidence type="ECO:0000313" key="9">
    <source>
        <dbReference type="RefSeq" id="XP_047737704.1"/>
    </source>
</evidence>
<protein>
    <submittedName>
        <fullName evidence="9">Uncharacterized protein LOC108676663</fullName>
    </submittedName>
</protein>
<dbReference type="PANTHER" id="PTHR24060">
    <property type="entry name" value="METABOTROPIC GLUTAMATE RECEPTOR"/>
    <property type="match status" value="1"/>
</dbReference>
<feature type="transmembrane region" description="Helical" evidence="6">
    <location>
        <begin position="104"/>
        <end position="126"/>
    </location>
</feature>
<dbReference type="GO" id="GO:0016020">
    <property type="term" value="C:membrane"/>
    <property type="evidence" value="ECO:0007669"/>
    <property type="project" value="UniProtKB-SubCell"/>
</dbReference>
<evidence type="ECO:0000256" key="1">
    <source>
        <dbReference type="ARBA" id="ARBA00004141"/>
    </source>
</evidence>
<dbReference type="OrthoDB" id="9880600at2759"/>
<proteinExistence type="predicted"/>
<accession>A0A979FND4</accession>
<dbReference type="AlphaFoldDB" id="A0A979FND4"/>
<dbReference type="GeneID" id="108676663"/>
<feature type="transmembrane region" description="Helical" evidence="6">
    <location>
        <begin position="230"/>
        <end position="248"/>
    </location>
</feature>